<dbReference type="Gene3D" id="1.20.140.10">
    <property type="entry name" value="Butyryl-CoA Dehydrogenase, subunit A, domain 3"/>
    <property type="match status" value="1"/>
</dbReference>
<dbReference type="PANTHER" id="PTHR43884">
    <property type="entry name" value="ACYL-COA DEHYDROGENASE"/>
    <property type="match status" value="1"/>
</dbReference>
<proteinExistence type="predicted"/>
<dbReference type="eggNOG" id="COG1960">
    <property type="taxonomic scope" value="Bacteria"/>
</dbReference>
<gene>
    <name evidence="4" type="ORF">SALB_01907</name>
</gene>
<dbReference type="STRING" id="68570.DC74_1103"/>
<evidence type="ECO:0000313" key="4">
    <source>
        <dbReference type="EMBL" id="GCB89233.1"/>
    </source>
</evidence>
<sequence length="408" mass="44712">MTGDRDRLTGPASLPVSEDDRAVLDAVAKLAEDTFAPRAEEYDRRARFPTEDFGDLFSGGFLGATVPRAYGGLGYGPQQRNTLPLWEMTTTLAKADLSLARCWEGHANSLVLIDALAPPEQKRRWFAGVVEEGEVWGAWSGEPQAPKPGESHRFGTTLTPVAGGWTLRGSKAFATGATGARWAILLVDPAGPGGARHARGADRKLLLLACDLSDPSVTVDSSWWDPIGMRATVSHVVRFEDTFVPREHLIGRPGGYLDGQWQTAFIPHYAASFLGGALAAYEYGLAYLKRQGKGGDPHVQQRVGTMAVNIDTARLWLRHVAGLWDEGRLDEARIAGNRAWHVIEHLAEETVHHVIRACGARSLIRPSPVERILRDLTFYELHDNDDHVLATIGRAVLGEQHDLSFHQT</sequence>
<dbReference type="InterPro" id="IPR046373">
    <property type="entry name" value="Acyl-CoA_Oxase/DH_mid-dom_sf"/>
</dbReference>
<dbReference type="InterPro" id="IPR013786">
    <property type="entry name" value="AcylCoA_DH/ox_N"/>
</dbReference>
<dbReference type="InterPro" id="IPR009100">
    <property type="entry name" value="AcylCoA_DH/oxidase_NM_dom_sf"/>
</dbReference>
<evidence type="ECO:0000313" key="5">
    <source>
        <dbReference type="Proteomes" id="UP000288351"/>
    </source>
</evidence>
<evidence type="ECO:0000259" key="3">
    <source>
        <dbReference type="Pfam" id="PF08028"/>
    </source>
</evidence>
<dbReference type="PANTHER" id="PTHR43884:SF25">
    <property type="entry name" value="ACYL-COA DEHYDROGENASE YDBM-RELATED"/>
    <property type="match status" value="1"/>
</dbReference>
<dbReference type="Pfam" id="PF02771">
    <property type="entry name" value="Acyl-CoA_dh_N"/>
    <property type="match status" value="1"/>
</dbReference>
<feature type="domain" description="Acyl-CoA dehydrogenase C-terminal" evidence="3">
    <location>
        <begin position="270"/>
        <end position="382"/>
    </location>
</feature>
<evidence type="ECO:0000259" key="2">
    <source>
        <dbReference type="Pfam" id="PF02771"/>
    </source>
</evidence>
<dbReference type="InterPro" id="IPR036250">
    <property type="entry name" value="AcylCo_DH-like_C"/>
</dbReference>
<dbReference type="AlphaFoldDB" id="A0A059W1E3"/>
<dbReference type="SUPFAM" id="SSF56645">
    <property type="entry name" value="Acyl-CoA dehydrogenase NM domain-like"/>
    <property type="match status" value="1"/>
</dbReference>
<dbReference type="GO" id="GO:0003995">
    <property type="term" value="F:acyl-CoA dehydrogenase activity"/>
    <property type="evidence" value="ECO:0007669"/>
    <property type="project" value="TreeGrafter"/>
</dbReference>
<dbReference type="InterPro" id="IPR037069">
    <property type="entry name" value="AcylCoA_DH/ox_N_sf"/>
</dbReference>
<dbReference type="PIRSF" id="PIRSF016578">
    <property type="entry name" value="HsaA"/>
    <property type="match status" value="1"/>
</dbReference>
<dbReference type="RefSeq" id="WP_016572599.1">
    <property type="nucleotide sequence ID" value="NZ_BHXC01000006.1"/>
</dbReference>
<protein>
    <submittedName>
        <fullName evidence="4">Acyl-CoA dehydrogenase</fullName>
    </submittedName>
</protein>
<dbReference type="Proteomes" id="UP000288351">
    <property type="component" value="Unassembled WGS sequence"/>
</dbReference>
<dbReference type="Gene3D" id="1.10.540.10">
    <property type="entry name" value="Acyl-CoA dehydrogenase/oxidase, N-terminal domain"/>
    <property type="match status" value="1"/>
</dbReference>
<dbReference type="InterPro" id="IPR013107">
    <property type="entry name" value="Acyl-CoA_DH_C"/>
</dbReference>
<organism evidence="4 5">
    <name type="scientific">Streptomyces noursei</name>
    <name type="common">Streptomyces albulus</name>
    <dbReference type="NCBI Taxonomy" id="1971"/>
    <lineage>
        <taxon>Bacteria</taxon>
        <taxon>Bacillati</taxon>
        <taxon>Actinomycetota</taxon>
        <taxon>Actinomycetes</taxon>
        <taxon>Kitasatosporales</taxon>
        <taxon>Streptomycetaceae</taxon>
        <taxon>Streptomyces</taxon>
    </lineage>
</organism>
<dbReference type="GO" id="GO:0050660">
    <property type="term" value="F:flavin adenine dinucleotide binding"/>
    <property type="evidence" value="ECO:0007669"/>
    <property type="project" value="InterPro"/>
</dbReference>
<name>A0A059W1E3_STRNR</name>
<dbReference type="SUPFAM" id="SSF47203">
    <property type="entry name" value="Acyl-CoA dehydrogenase C-terminal domain-like"/>
    <property type="match status" value="1"/>
</dbReference>
<dbReference type="CDD" id="cd00567">
    <property type="entry name" value="ACAD"/>
    <property type="match status" value="1"/>
</dbReference>
<accession>A0A059W1E3</accession>
<dbReference type="Gene3D" id="2.40.110.10">
    <property type="entry name" value="Butyryl-CoA Dehydrogenase, subunit A, domain 2"/>
    <property type="match status" value="1"/>
</dbReference>
<dbReference type="EMBL" id="BHXC01000006">
    <property type="protein sequence ID" value="GCB89233.1"/>
    <property type="molecule type" value="Genomic_DNA"/>
</dbReference>
<dbReference type="Pfam" id="PF08028">
    <property type="entry name" value="Acyl-CoA_dh_2"/>
    <property type="match status" value="1"/>
</dbReference>
<evidence type="ECO:0000256" key="1">
    <source>
        <dbReference type="ARBA" id="ARBA00023002"/>
    </source>
</evidence>
<comment type="caution">
    <text evidence="4">The sequence shown here is derived from an EMBL/GenBank/DDBJ whole genome shotgun (WGS) entry which is preliminary data.</text>
</comment>
<reference evidence="4 5" key="1">
    <citation type="journal article" date="2019" name="Microbiol. Resour. Announc.">
        <title>Draft Genome Sequence of the Most Traditional epsilon-Poly-l-Lysine Producer, Streptomyces albulus NBRC14147.</title>
        <authorList>
            <person name="Yamanaka K."/>
            <person name="Hamano Y."/>
        </authorList>
    </citation>
    <scope>NUCLEOTIDE SEQUENCE [LARGE SCALE GENOMIC DNA]</scope>
    <source>
        <strain evidence="4 5">NBRC 14147</strain>
    </source>
</reference>
<feature type="domain" description="Acyl-CoA dehydrogenase/oxidase N-terminal" evidence="2">
    <location>
        <begin position="17"/>
        <end position="130"/>
    </location>
</feature>
<keyword evidence="1" id="KW-0560">Oxidoreductase</keyword>